<dbReference type="PANTHER" id="PTHR36310:SF1">
    <property type="entry name" value="CYCLIN-DEPENDENT PROTEIN KINASE INHIBITOR SMR11"/>
    <property type="match status" value="1"/>
</dbReference>
<dbReference type="AlphaFoldDB" id="A0AAD4SL22"/>
<proteinExistence type="predicted"/>
<dbReference type="PANTHER" id="PTHR36310">
    <property type="entry name" value="CYCLIN-DEPENDENT PROTEIN KINASE INHIBITOR SMR11"/>
    <property type="match status" value="1"/>
</dbReference>
<dbReference type="Proteomes" id="UP001202328">
    <property type="component" value="Unassembled WGS sequence"/>
</dbReference>
<gene>
    <name evidence="2" type="ORF">MKW98_010368</name>
</gene>
<evidence type="ECO:0000313" key="3">
    <source>
        <dbReference type="Proteomes" id="UP001202328"/>
    </source>
</evidence>
<evidence type="ECO:0000313" key="2">
    <source>
        <dbReference type="EMBL" id="KAI3911481.1"/>
    </source>
</evidence>
<comment type="caution">
    <text evidence="2">The sequence shown here is derived from an EMBL/GenBank/DDBJ whole genome shotgun (WGS) entry which is preliminary data.</text>
</comment>
<keyword evidence="3" id="KW-1185">Reference proteome</keyword>
<feature type="non-terminal residue" evidence="2">
    <location>
        <position position="1"/>
    </location>
</feature>
<name>A0AAD4SL22_9MAGN</name>
<dbReference type="EMBL" id="JAJJMB010010045">
    <property type="protein sequence ID" value="KAI3911481.1"/>
    <property type="molecule type" value="Genomic_DNA"/>
</dbReference>
<feature type="compositionally biased region" description="Basic and acidic residues" evidence="1">
    <location>
        <begin position="151"/>
        <end position="170"/>
    </location>
</feature>
<feature type="region of interest" description="Disordered" evidence="1">
    <location>
        <begin position="76"/>
        <end position="107"/>
    </location>
</feature>
<sequence>TPVMESESCLKKMKNDIDSSSESFFLEKVKVIEAKDNELLKPIDKRVSLGPITPNPDRETGEVVLDCFSPLSWVSSTPGPVCSDAKRTDDTTEVDSSPQTPKEDLFDSFAPGPDDLMLAPKVIKHIGKSFTSVSRRLNFDSSPEDFNESSGRLKFDSSPENHNESPERLNFDASQEDSNEASESGNNDNVACRIDASDAMDEVFLHEEVLLETMYESLLDAIVSKQTEEIVAENIPDGMKTPTSLPLLSGITETCPPAPVKPPSGSRCIDLGIRRKLEF</sequence>
<accession>A0AAD4SL22</accession>
<reference evidence="2" key="1">
    <citation type="submission" date="2022-04" db="EMBL/GenBank/DDBJ databases">
        <title>A functionally conserved STORR gene fusion in Papaver species that diverged 16.8 million years ago.</title>
        <authorList>
            <person name="Catania T."/>
        </authorList>
    </citation>
    <scope>NUCLEOTIDE SEQUENCE</scope>
    <source>
        <strain evidence="2">S-188037</strain>
    </source>
</reference>
<protein>
    <submittedName>
        <fullName evidence="2">Uncharacterized protein</fullName>
    </submittedName>
</protein>
<feature type="region of interest" description="Disordered" evidence="1">
    <location>
        <begin position="138"/>
        <end position="189"/>
    </location>
</feature>
<organism evidence="2 3">
    <name type="scientific">Papaver atlanticum</name>
    <dbReference type="NCBI Taxonomy" id="357466"/>
    <lineage>
        <taxon>Eukaryota</taxon>
        <taxon>Viridiplantae</taxon>
        <taxon>Streptophyta</taxon>
        <taxon>Embryophyta</taxon>
        <taxon>Tracheophyta</taxon>
        <taxon>Spermatophyta</taxon>
        <taxon>Magnoliopsida</taxon>
        <taxon>Ranunculales</taxon>
        <taxon>Papaveraceae</taxon>
        <taxon>Papaveroideae</taxon>
        <taxon>Papaver</taxon>
    </lineage>
</organism>
<evidence type="ECO:0000256" key="1">
    <source>
        <dbReference type="SAM" id="MobiDB-lite"/>
    </source>
</evidence>
<dbReference type="InterPro" id="IPR038971">
    <property type="entry name" value="SMR11/SMR16"/>
</dbReference>